<sequence length="63" mass="7477">MHSPWGYNFNIIKELGFTWHYLMWGISWINLQMMLADAPAYESSDKEDIKEADSLEDFKAFED</sequence>
<name>A0A926NLF7_9SPHI</name>
<reference evidence="1" key="1">
    <citation type="submission" date="2020-09" db="EMBL/GenBank/DDBJ databases">
        <title>Novel species of Mucilaginibacter isolated from a glacier on the Tibetan Plateau.</title>
        <authorList>
            <person name="Liu Q."/>
            <person name="Xin Y.-H."/>
        </authorList>
    </citation>
    <scope>NUCLEOTIDE SEQUENCE</scope>
    <source>
        <strain evidence="1">ZB1P21</strain>
    </source>
</reference>
<evidence type="ECO:0000313" key="2">
    <source>
        <dbReference type="Proteomes" id="UP000619078"/>
    </source>
</evidence>
<accession>A0A926NLF7</accession>
<gene>
    <name evidence="1" type="ORF">IDJ76_14210</name>
</gene>
<dbReference type="AlphaFoldDB" id="A0A926NLF7"/>
<dbReference type="EMBL" id="JACWMX010000005">
    <property type="protein sequence ID" value="MBD1394259.1"/>
    <property type="molecule type" value="Genomic_DNA"/>
</dbReference>
<keyword evidence="2" id="KW-1185">Reference proteome</keyword>
<protein>
    <submittedName>
        <fullName evidence="1">Uncharacterized protein</fullName>
    </submittedName>
</protein>
<dbReference type="RefSeq" id="WP_191163995.1">
    <property type="nucleotide sequence ID" value="NZ_JACWMX010000005.1"/>
</dbReference>
<proteinExistence type="predicted"/>
<dbReference type="Proteomes" id="UP000619078">
    <property type="component" value="Unassembled WGS sequence"/>
</dbReference>
<evidence type="ECO:0000313" key="1">
    <source>
        <dbReference type="EMBL" id="MBD1394259.1"/>
    </source>
</evidence>
<organism evidence="1 2">
    <name type="scientific">Mucilaginibacter glaciei</name>
    <dbReference type="NCBI Taxonomy" id="2772109"/>
    <lineage>
        <taxon>Bacteria</taxon>
        <taxon>Pseudomonadati</taxon>
        <taxon>Bacteroidota</taxon>
        <taxon>Sphingobacteriia</taxon>
        <taxon>Sphingobacteriales</taxon>
        <taxon>Sphingobacteriaceae</taxon>
        <taxon>Mucilaginibacter</taxon>
    </lineage>
</organism>
<comment type="caution">
    <text evidence="1">The sequence shown here is derived from an EMBL/GenBank/DDBJ whole genome shotgun (WGS) entry which is preliminary data.</text>
</comment>